<dbReference type="InterPro" id="IPR001296">
    <property type="entry name" value="Glyco_trans_1"/>
</dbReference>
<protein>
    <submittedName>
        <fullName evidence="2">Glycosyltransferase family 4 protein</fullName>
    </submittedName>
</protein>
<organism evidence="2 3">
    <name type="scientific">Candidatus Collierbacteria bacterium CG10_big_fil_rev_8_21_14_0_10_44_9</name>
    <dbReference type="NCBI Taxonomy" id="1974535"/>
    <lineage>
        <taxon>Bacteria</taxon>
        <taxon>Candidatus Collieribacteriota</taxon>
    </lineage>
</organism>
<comment type="caution">
    <text evidence="2">The sequence shown here is derived from an EMBL/GenBank/DDBJ whole genome shotgun (WGS) entry which is preliminary data.</text>
</comment>
<accession>A0A2H0VJ50</accession>
<dbReference type="Proteomes" id="UP000230796">
    <property type="component" value="Unassembled WGS sequence"/>
</dbReference>
<evidence type="ECO:0000313" key="2">
    <source>
        <dbReference type="EMBL" id="PIR99135.1"/>
    </source>
</evidence>
<proteinExistence type="predicted"/>
<reference evidence="3" key="1">
    <citation type="submission" date="2017-09" db="EMBL/GenBank/DDBJ databases">
        <title>Depth-based differentiation of microbial function through sediment-hosted aquifers and enrichment of novel symbionts in the deep terrestrial subsurface.</title>
        <authorList>
            <person name="Probst A.J."/>
            <person name="Ladd B."/>
            <person name="Jarett J.K."/>
            <person name="Geller-Mcgrath D.E."/>
            <person name="Sieber C.M.K."/>
            <person name="Emerson J.B."/>
            <person name="Anantharaman K."/>
            <person name="Thomas B.C."/>
            <person name="Malmstrom R."/>
            <person name="Stieglmeier M."/>
            <person name="Klingl A."/>
            <person name="Woyke T."/>
            <person name="Ryan C.M."/>
            <person name="Banfield J.F."/>
        </authorList>
    </citation>
    <scope>NUCLEOTIDE SEQUENCE [LARGE SCALE GENOMIC DNA]</scope>
</reference>
<dbReference type="Pfam" id="PF00534">
    <property type="entry name" value="Glycos_transf_1"/>
    <property type="match status" value="1"/>
</dbReference>
<sequence>MAVALVYDRINKIGGAEQVLLAFNELYPEADWYTGFWNPLTAPFSRTWRVHSFRFLHNHHEWFPWIMPFIFESFDFGSYDLVISIGSAESKGIITRPGTVHLNYCLTPTRYLYSHKDEYLSNPVYRFVANILRKWDLVASIRPDEMIAISTQVKNRIKKYYKRDSDIVFPPVDVNKYYTSIMPTRTLLVGEYFLTVSRLVSYKKIDVLIKAANHAQVNLMIIGEGAQYKKLKALAGPTVTFLGLVPDKDLPKYYQNCKAFLHAGEEDFGIGMVEAQAAGRPVIAYREGGAQDIVIPGKTGILLEENSIVSFTTVLKEFDTMTFDPLDCQNNAQRFDKSIWMKQISERINQICQTYQK</sequence>
<dbReference type="EMBL" id="PFAF01000019">
    <property type="protein sequence ID" value="PIR99135.1"/>
    <property type="molecule type" value="Genomic_DNA"/>
</dbReference>
<feature type="domain" description="Glycosyl transferase family 1" evidence="1">
    <location>
        <begin position="191"/>
        <end position="319"/>
    </location>
</feature>
<evidence type="ECO:0000313" key="3">
    <source>
        <dbReference type="Proteomes" id="UP000230796"/>
    </source>
</evidence>
<dbReference type="Gene3D" id="3.40.50.2000">
    <property type="entry name" value="Glycogen Phosphorylase B"/>
    <property type="match status" value="2"/>
</dbReference>
<dbReference type="PANTHER" id="PTHR45947:SF3">
    <property type="entry name" value="SULFOQUINOVOSYL TRANSFERASE SQD2"/>
    <property type="match status" value="1"/>
</dbReference>
<name>A0A2H0VJ50_9BACT</name>
<evidence type="ECO:0000259" key="1">
    <source>
        <dbReference type="Pfam" id="PF00534"/>
    </source>
</evidence>
<gene>
    <name evidence="2" type="ORF">COT87_01085</name>
</gene>
<dbReference type="GO" id="GO:0016757">
    <property type="term" value="F:glycosyltransferase activity"/>
    <property type="evidence" value="ECO:0007669"/>
    <property type="project" value="InterPro"/>
</dbReference>
<dbReference type="PANTHER" id="PTHR45947">
    <property type="entry name" value="SULFOQUINOVOSYL TRANSFERASE SQD2"/>
    <property type="match status" value="1"/>
</dbReference>
<dbReference type="AlphaFoldDB" id="A0A2H0VJ50"/>
<dbReference type="InterPro" id="IPR050194">
    <property type="entry name" value="Glycosyltransferase_grp1"/>
</dbReference>
<dbReference type="SUPFAM" id="SSF53756">
    <property type="entry name" value="UDP-Glycosyltransferase/glycogen phosphorylase"/>
    <property type="match status" value="1"/>
</dbReference>
<keyword evidence="2" id="KW-0808">Transferase</keyword>